<dbReference type="EMBL" id="LAZR01045730">
    <property type="protein sequence ID" value="KKK98177.1"/>
    <property type="molecule type" value="Genomic_DNA"/>
</dbReference>
<gene>
    <name evidence="1" type="ORF">LCGC14_2645370</name>
</gene>
<organism evidence="1">
    <name type="scientific">marine sediment metagenome</name>
    <dbReference type="NCBI Taxonomy" id="412755"/>
    <lineage>
        <taxon>unclassified sequences</taxon>
        <taxon>metagenomes</taxon>
        <taxon>ecological metagenomes</taxon>
    </lineage>
</organism>
<name>A0A0F8ZWG7_9ZZZZ</name>
<dbReference type="AlphaFoldDB" id="A0A0F8ZWG7"/>
<sequence>MSNIFSNLDPFPFHQYSWWMHTYQFDNYYDNDYLYEHTRITNNICVSLDWVNADKIDKCVFICDRVNQENPSGLEAVIGLNAAPYVTGNGKASNPGRPWGSHEFLNSVTLEPSDRTTIYDAASSLGGFYYKGMTVFEAETQYYQNRLELIMGWISDANVVYGTNVRIGAFLLQSENFVPKNNLDDEVYLTGVTGCYDSVQTRLISTLGGNPSGDSYEADGVDVMWYKNGVVWSNVNTDYNLGTMKFYDRAH</sequence>
<comment type="caution">
    <text evidence="1">The sequence shown here is derived from an EMBL/GenBank/DDBJ whole genome shotgun (WGS) entry which is preliminary data.</text>
</comment>
<reference evidence="1" key="1">
    <citation type="journal article" date="2015" name="Nature">
        <title>Complex archaea that bridge the gap between prokaryotes and eukaryotes.</title>
        <authorList>
            <person name="Spang A."/>
            <person name="Saw J.H."/>
            <person name="Jorgensen S.L."/>
            <person name="Zaremba-Niedzwiedzka K."/>
            <person name="Martijn J."/>
            <person name="Lind A.E."/>
            <person name="van Eijk R."/>
            <person name="Schleper C."/>
            <person name="Guy L."/>
            <person name="Ettema T.J."/>
        </authorList>
    </citation>
    <scope>NUCLEOTIDE SEQUENCE</scope>
</reference>
<evidence type="ECO:0000313" key="1">
    <source>
        <dbReference type="EMBL" id="KKK98177.1"/>
    </source>
</evidence>
<protein>
    <submittedName>
        <fullName evidence="1">Uncharacterized protein</fullName>
    </submittedName>
</protein>
<accession>A0A0F8ZWG7</accession>
<feature type="non-terminal residue" evidence="1">
    <location>
        <position position="251"/>
    </location>
</feature>
<proteinExistence type="predicted"/>